<organism evidence="2 3">
    <name type="scientific">Mycena belliarum</name>
    <dbReference type="NCBI Taxonomy" id="1033014"/>
    <lineage>
        <taxon>Eukaryota</taxon>
        <taxon>Fungi</taxon>
        <taxon>Dikarya</taxon>
        <taxon>Basidiomycota</taxon>
        <taxon>Agaricomycotina</taxon>
        <taxon>Agaricomycetes</taxon>
        <taxon>Agaricomycetidae</taxon>
        <taxon>Agaricales</taxon>
        <taxon>Marasmiineae</taxon>
        <taxon>Mycenaceae</taxon>
        <taxon>Mycena</taxon>
    </lineage>
</organism>
<sequence length="406" mass="44085">MAPRLEKSWVPYLHLNCVPSYFPHPDHTHTIVAHSANPDCLFFGIIDGDYAGVLTDFSQVQDILRKVPTTEYFTDQSWIGITKKWRAACDAKHEHGWPSGSSSPTDADAFDVSPRVSSRTSPPSSPSPKPRASRMKAKQPLRSPPPSPLATRLALQRSRTELSTPTPTLLFSEKGRSGGASRASSISTSFSFPSDVSFISSSIVSAVPSSPNKGNPALRFPTPDFSSPPSLLPFPANLLPEMGLFPRDPLPPRLQPQQPSGLSASRPGSRASVQPVRPPSAAHSSASPARATQDVPLREGSDATVMYAVTGCNRLLRSRKTAFQLLQATRGAEMHLAVSVGEAAGYFDSVQGPPMAATMYAVAGHRTVHRDREKSFRVFLKEKDGHMFFSDDASLIDEFIREHTCI</sequence>
<reference evidence="2" key="1">
    <citation type="submission" date="2023-03" db="EMBL/GenBank/DDBJ databases">
        <title>Massive genome expansion in bonnet fungi (Mycena s.s.) driven by repeated elements and novel gene families across ecological guilds.</title>
        <authorList>
            <consortium name="Lawrence Berkeley National Laboratory"/>
            <person name="Harder C.B."/>
            <person name="Miyauchi S."/>
            <person name="Viragh M."/>
            <person name="Kuo A."/>
            <person name="Thoen E."/>
            <person name="Andreopoulos B."/>
            <person name="Lu D."/>
            <person name="Skrede I."/>
            <person name="Drula E."/>
            <person name="Henrissat B."/>
            <person name="Morin E."/>
            <person name="Kohler A."/>
            <person name="Barry K."/>
            <person name="LaButti K."/>
            <person name="Morin E."/>
            <person name="Salamov A."/>
            <person name="Lipzen A."/>
            <person name="Mereny Z."/>
            <person name="Hegedus B."/>
            <person name="Baldrian P."/>
            <person name="Stursova M."/>
            <person name="Weitz H."/>
            <person name="Taylor A."/>
            <person name="Grigoriev I.V."/>
            <person name="Nagy L.G."/>
            <person name="Martin F."/>
            <person name="Kauserud H."/>
        </authorList>
    </citation>
    <scope>NUCLEOTIDE SEQUENCE</scope>
    <source>
        <strain evidence="2">CBHHK173m</strain>
    </source>
</reference>
<evidence type="ECO:0000313" key="2">
    <source>
        <dbReference type="EMBL" id="KAJ7066857.1"/>
    </source>
</evidence>
<evidence type="ECO:0000256" key="1">
    <source>
        <dbReference type="SAM" id="MobiDB-lite"/>
    </source>
</evidence>
<name>A0AAD6XHQ3_9AGAR</name>
<dbReference type="EMBL" id="JARJCN010000159">
    <property type="protein sequence ID" value="KAJ7066857.1"/>
    <property type="molecule type" value="Genomic_DNA"/>
</dbReference>
<protein>
    <submittedName>
        <fullName evidence="2">Uncharacterized protein</fullName>
    </submittedName>
</protein>
<keyword evidence="3" id="KW-1185">Reference proteome</keyword>
<comment type="caution">
    <text evidence="2">The sequence shown here is derived from an EMBL/GenBank/DDBJ whole genome shotgun (WGS) entry which is preliminary data.</text>
</comment>
<feature type="compositionally biased region" description="Low complexity" evidence="1">
    <location>
        <begin position="113"/>
        <end position="122"/>
    </location>
</feature>
<dbReference type="Proteomes" id="UP001222325">
    <property type="component" value="Unassembled WGS sequence"/>
</dbReference>
<evidence type="ECO:0000313" key="3">
    <source>
        <dbReference type="Proteomes" id="UP001222325"/>
    </source>
</evidence>
<accession>A0AAD6XHQ3</accession>
<feature type="region of interest" description="Disordered" evidence="1">
    <location>
        <begin position="93"/>
        <end position="186"/>
    </location>
</feature>
<feature type="region of interest" description="Disordered" evidence="1">
    <location>
        <begin position="243"/>
        <end position="297"/>
    </location>
</feature>
<feature type="compositionally biased region" description="Low complexity" evidence="1">
    <location>
        <begin position="279"/>
        <end position="291"/>
    </location>
</feature>
<dbReference type="AlphaFoldDB" id="A0AAD6XHQ3"/>
<proteinExistence type="predicted"/>
<gene>
    <name evidence="2" type="ORF">B0H15DRAFT_807546</name>
</gene>